<feature type="compositionally biased region" description="Polar residues" evidence="3">
    <location>
        <begin position="182"/>
        <end position="195"/>
    </location>
</feature>
<accession>R7U5Q8</accession>
<feature type="compositionally biased region" description="Basic and acidic residues" evidence="3">
    <location>
        <begin position="197"/>
        <end position="217"/>
    </location>
</feature>
<organism evidence="5">
    <name type="scientific">Capitella teleta</name>
    <name type="common">Polychaete worm</name>
    <dbReference type="NCBI Taxonomy" id="283909"/>
    <lineage>
        <taxon>Eukaryota</taxon>
        <taxon>Metazoa</taxon>
        <taxon>Spiralia</taxon>
        <taxon>Lophotrochozoa</taxon>
        <taxon>Annelida</taxon>
        <taxon>Polychaeta</taxon>
        <taxon>Sedentaria</taxon>
        <taxon>Scolecida</taxon>
        <taxon>Capitellidae</taxon>
        <taxon>Capitella</taxon>
    </lineage>
</organism>
<dbReference type="OrthoDB" id="1431247at2759"/>
<dbReference type="InterPro" id="IPR008978">
    <property type="entry name" value="HSP20-like_chaperone"/>
</dbReference>
<name>R7U5Q8_CAPTE</name>
<dbReference type="Gene3D" id="2.60.40.790">
    <property type="match status" value="2"/>
</dbReference>
<evidence type="ECO:0000259" key="4">
    <source>
        <dbReference type="PROSITE" id="PS01031"/>
    </source>
</evidence>
<reference evidence="6" key="3">
    <citation type="submission" date="2015-06" db="UniProtKB">
        <authorList>
            <consortium name="EnsemblMetazoa"/>
        </authorList>
    </citation>
    <scope>IDENTIFICATION</scope>
</reference>
<evidence type="ECO:0000256" key="1">
    <source>
        <dbReference type="PROSITE-ProRule" id="PRU00285"/>
    </source>
</evidence>
<evidence type="ECO:0000256" key="3">
    <source>
        <dbReference type="SAM" id="MobiDB-lite"/>
    </source>
</evidence>
<evidence type="ECO:0000313" key="7">
    <source>
        <dbReference type="Proteomes" id="UP000014760"/>
    </source>
</evidence>
<feature type="domain" description="SHSP" evidence="4">
    <location>
        <begin position="222"/>
        <end position="311"/>
    </location>
</feature>
<gene>
    <name evidence="5" type="ORF">CAPTEDRAFT_225294</name>
</gene>
<dbReference type="PANTHER" id="PTHR45640:SF26">
    <property type="entry name" value="RE23625P"/>
    <property type="match status" value="1"/>
</dbReference>
<dbReference type="Proteomes" id="UP000014760">
    <property type="component" value="Unassembled WGS sequence"/>
</dbReference>
<dbReference type="HOGENOM" id="CLU_077778_0_0_1"/>
<dbReference type="EMBL" id="AMQN01002065">
    <property type="status" value="NOT_ANNOTATED_CDS"/>
    <property type="molecule type" value="Genomic_DNA"/>
</dbReference>
<dbReference type="CDD" id="cd06526">
    <property type="entry name" value="metazoan_ACD"/>
    <property type="match status" value="1"/>
</dbReference>
<evidence type="ECO:0000256" key="2">
    <source>
        <dbReference type="RuleBase" id="RU003616"/>
    </source>
</evidence>
<comment type="similarity">
    <text evidence="1 2">Belongs to the small heat shock protein (HSP20) family.</text>
</comment>
<reference evidence="7" key="1">
    <citation type="submission" date="2012-12" db="EMBL/GenBank/DDBJ databases">
        <authorList>
            <person name="Hellsten U."/>
            <person name="Grimwood J."/>
            <person name="Chapman J.A."/>
            <person name="Shapiro H."/>
            <person name="Aerts A."/>
            <person name="Otillar R.P."/>
            <person name="Terry A.Y."/>
            <person name="Boore J.L."/>
            <person name="Simakov O."/>
            <person name="Marletaz F."/>
            <person name="Cho S.-J."/>
            <person name="Edsinger-Gonzales E."/>
            <person name="Havlak P."/>
            <person name="Kuo D.-H."/>
            <person name="Larsson T."/>
            <person name="Lv J."/>
            <person name="Arendt D."/>
            <person name="Savage R."/>
            <person name="Osoegawa K."/>
            <person name="de Jong P."/>
            <person name="Lindberg D.R."/>
            <person name="Seaver E.C."/>
            <person name="Weisblat D.A."/>
            <person name="Putnam N.H."/>
            <person name="Grigoriev I.V."/>
            <person name="Rokhsar D.S."/>
        </authorList>
    </citation>
    <scope>NUCLEOTIDE SEQUENCE</scope>
    <source>
        <strain evidence="7">I ESC-2004</strain>
    </source>
</reference>
<dbReference type="EnsemblMetazoa" id="CapteT225294">
    <property type="protein sequence ID" value="CapteP225294"/>
    <property type="gene ID" value="CapteG225294"/>
</dbReference>
<dbReference type="AlphaFoldDB" id="R7U5Q8"/>
<reference evidence="5 7" key="2">
    <citation type="journal article" date="2013" name="Nature">
        <title>Insights into bilaterian evolution from three spiralian genomes.</title>
        <authorList>
            <person name="Simakov O."/>
            <person name="Marletaz F."/>
            <person name="Cho S.J."/>
            <person name="Edsinger-Gonzales E."/>
            <person name="Havlak P."/>
            <person name="Hellsten U."/>
            <person name="Kuo D.H."/>
            <person name="Larsson T."/>
            <person name="Lv J."/>
            <person name="Arendt D."/>
            <person name="Savage R."/>
            <person name="Osoegawa K."/>
            <person name="de Jong P."/>
            <person name="Grimwood J."/>
            <person name="Chapman J.A."/>
            <person name="Shapiro H."/>
            <person name="Aerts A."/>
            <person name="Otillar R.P."/>
            <person name="Terry A.Y."/>
            <person name="Boore J.L."/>
            <person name="Grigoriev I.V."/>
            <person name="Lindberg D.R."/>
            <person name="Seaver E.C."/>
            <person name="Weisblat D.A."/>
            <person name="Putnam N.H."/>
            <person name="Rokhsar D.S."/>
        </authorList>
    </citation>
    <scope>NUCLEOTIDE SEQUENCE</scope>
    <source>
        <strain evidence="5 7">I ESC-2004</strain>
    </source>
</reference>
<dbReference type="PROSITE" id="PS01031">
    <property type="entry name" value="SHSP"/>
    <property type="match status" value="1"/>
</dbReference>
<keyword evidence="7" id="KW-1185">Reference proteome</keyword>
<proteinExistence type="inferred from homology"/>
<dbReference type="InterPro" id="IPR001436">
    <property type="entry name" value="Alpha-crystallin/sHSP_animal"/>
</dbReference>
<evidence type="ECO:0000313" key="5">
    <source>
        <dbReference type="EMBL" id="ELT98485.1"/>
    </source>
</evidence>
<dbReference type="SUPFAM" id="SSF49764">
    <property type="entry name" value="HSP20-like chaperones"/>
    <property type="match status" value="1"/>
</dbReference>
<sequence length="311" mass="34719">MAYELFPQLLQPNRYRMSPMRLAYDPFSDLFSELGGTCQWMPLSTGDKKQATKPKAPAALNWQEIVQIPEVFSPSDVQVKEEGADIVIRAHSEKGSEETGLVRHELLRRLKVPDDIDRETLKTLWLNRSHGLVVVGKRKTKEVEKGQVEKGQPTEPEAEHPLAFLLEHFGVPGYAQCECQKKPQQPGTAEKSSSDATEEKKEVEKGEGEKKSEEKQASGETSSEVAVTGDKILAFEVKPFKITVDISGYAKDDVKVDHHGNRIAVCGEHQEDGAEYSFAKAFTLPDFVDVDKLKWNIDEKNSALVITAPML</sequence>
<dbReference type="InterPro" id="IPR002068">
    <property type="entry name" value="A-crystallin/Hsp20_dom"/>
</dbReference>
<dbReference type="Pfam" id="PF00011">
    <property type="entry name" value="HSP20"/>
    <property type="match status" value="1"/>
</dbReference>
<feature type="region of interest" description="Disordered" evidence="3">
    <location>
        <begin position="179"/>
        <end position="223"/>
    </location>
</feature>
<dbReference type="PANTHER" id="PTHR45640">
    <property type="entry name" value="HEAT SHOCK PROTEIN HSP-12.2-RELATED"/>
    <property type="match status" value="1"/>
</dbReference>
<protein>
    <recommendedName>
        <fullName evidence="4">SHSP domain-containing protein</fullName>
    </recommendedName>
</protein>
<dbReference type="EMBL" id="KB307920">
    <property type="protein sequence ID" value="ELT98485.1"/>
    <property type="molecule type" value="Genomic_DNA"/>
</dbReference>
<evidence type="ECO:0000313" key="6">
    <source>
        <dbReference type="EnsemblMetazoa" id="CapteP225294"/>
    </source>
</evidence>